<dbReference type="Gene3D" id="3.90.79.10">
    <property type="entry name" value="Nucleoside Triphosphate Pyrophosphohydrolase"/>
    <property type="match status" value="1"/>
</dbReference>
<comment type="similarity">
    <text evidence="3">Belongs to the Nudix hydrolase family.</text>
</comment>
<evidence type="ECO:0000259" key="4">
    <source>
        <dbReference type="PROSITE" id="PS51462"/>
    </source>
</evidence>
<dbReference type="PRINTS" id="PR00502">
    <property type="entry name" value="NUDIXFAMILY"/>
</dbReference>
<dbReference type="EMBL" id="BAABRP010000023">
    <property type="protein sequence ID" value="GAA5514728.1"/>
    <property type="molecule type" value="Genomic_DNA"/>
</dbReference>
<proteinExistence type="inferred from homology"/>
<evidence type="ECO:0000256" key="3">
    <source>
        <dbReference type="RuleBase" id="RU003476"/>
    </source>
</evidence>
<dbReference type="PROSITE" id="PS51462">
    <property type="entry name" value="NUDIX"/>
    <property type="match status" value="1"/>
</dbReference>
<evidence type="ECO:0000256" key="1">
    <source>
        <dbReference type="ARBA" id="ARBA00001946"/>
    </source>
</evidence>
<accession>A0ABP9WDT7</accession>
<keyword evidence="2 3" id="KW-0378">Hydrolase</keyword>
<dbReference type="SUPFAM" id="SSF55811">
    <property type="entry name" value="Nudix"/>
    <property type="match status" value="1"/>
</dbReference>
<dbReference type="Proteomes" id="UP001401887">
    <property type="component" value="Unassembled WGS sequence"/>
</dbReference>
<sequence length="143" mass="15868">MKTHLLARAVIQDAGHVLVAQARGFGHTFLPGGHIEPGEGMQAALARELSEELGLSVEVGRFLGVVEFWWTDQQGQKHHELNHLFSACSPQLRHDLPVASQEAHLSFDWVPLGQLDVRQLEPFPLRNLIREGAAHAWFASAVQ</sequence>
<reference evidence="5 6" key="1">
    <citation type="submission" date="2024-02" db="EMBL/GenBank/DDBJ databases">
        <title>Deinococcus carri NBRC 110142.</title>
        <authorList>
            <person name="Ichikawa N."/>
            <person name="Katano-Makiyama Y."/>
            <person name="Hidaka K."/>
        </authorList>
    </citation>
    <scope>NUCLEOTIDE SEQUENCE [LARGE SCALE GENOMIC DNA]</scope>
    <source>
        <strain evidence="5 6">NBRC 110142</strain>
    </source>
</reference>
<comment type="cofactor">
    <cofactor evidence="1">
        <name>Mg(2+)</name>
        <dbReference type="ChEBI" id="CHEBI:18420"/>
    </cofactor>
</comment>
<dbReference type="PANTHER" id="PTHR43046:SF14">
    <property type="entry name" value="MUTT_NUDIX FAMILY PROTEIN"/>
    <property type="match status" value="1"/>
</dbReference>
<comment type="caution">
    <text evidence="5">The sequence shown here is derived from an EMBL/GenBank/DDBJ whole genome shotgun (WGS) entry which is preliminary data.</text>
</comment>
<dbReference type="PROSITE" id="PS00893">
    <property type="entry name" value="NUDIX_BOX"/>
    <property type="match status" value="1"/>
</dbReference>
<dbReference type="InterPro" id="IPR000086">
    <property type="entry name" value="NUDIX_hydrolase_dom"/>
</dbReference>
<dbReference type="Pfam" id="PF00293">
    <property type="entry name" value="NUDIX"/>
    <property type="match status" value="1"/>
</dbReference>
<organism evidence="5 6">
    <name type="scientific">Deinococcus carri</name>
    <dbReference type="NCBI Taxonomy" id="1211323"/>
    <lineage>
        <taxon>Bacteria</taxon>
        <taxon>Thermotogati</taxon>
        <taxon>Deinococcota</taxon>
        <taxon>Deinococci</taxon>
        <taxon>Deinococcales</taxon>
        <taxon>Deinococcaceae</taxon>
        <taxon>Deinococcus</taxon>
    </lineage>
</organism>
<evidence type="ECO:0000313" key="5">
    <source>
        <dbReference type="EMBL" id="GAA5514728.1"/>
    </source>
</evidence>
<dbReference type="InterPro" id="IPR020476">
    <property type="entry name" value="Nudix_hydrolase"/>
</dbReference>
<keyword evidence="6" id="KW-1185">Reference proteome</keyword>
<evidence type="ECO:0000256" key="2">
    <source>
        <dbReference type="ARBA" id="ARBA00022801"/>
    </source>
</evidence>
<feature type="domain" description="Nudix hydrolase" evidence="4">
    <location>
        <begin position="2"/>
        <end position="133"/>
    </location>
</feature>
<dbReference type="PANTHER" id="PTHR43046">
    <property type="entry name" value="GDP-MANNOSE MANNOSYL HYDROLASE"/>
    <property type="match status" value="1"/>
</dbReference>
<gene>
    <name evidence="5" type="ORF">Dcar01_03488</name>
</gene>
<protein>
    <recommendedName>
        <fullName evidence="4">Nudix hydrolase domain-containing protein</fullName>
    </recommendedName>
</protein>
<evidence type="ECO:0000313" key="6">
    <source>
        <dbReference type="Proteomes" id="UP001401887"/>
    </source>
</evidence>
<dbReference type="InterPro" id="IPR015797">
    <property type="entry name" value="NUDIX_hydrolase-like_dom_sf"/>
</dbReference>
<dbReference type="RefSeq" id="WP_345467791.1">
    <property type="nucleotide sequence ID" value="NZ_BAABRP010000023.1"/>
</dbReference>
<dbReference type="InterPro" id="IPR020084">
    <property type="entry name" value="NUDIX_hydrolase_CS"/>
</dbReference>
<name>A0ABP9WDT7_9DEIO</name>